<comment type="caution">
    <text evidence="1">The sequence shown here is derived from an EMBL/GenBank/DDBJ whole genome shotgun (WGS) entry which is preliminary data.</text>
</comment>
<accession>A0A8J5MSB0</accession>
<keyword evidence="2" id="KW-1185">Reference proteome</keyword>
<name>A0A8J5MSB0_HOMAM</name>
<proteinExistence type="predicted"/>
<organism evidence="1 2">
    <name type="scientific">Homarus americanus</name>
    <name type="common">American lobster</name>
    <dbReference type="NCBI Taxonomy" id="6706"/>
    <lineage>
        <taxon>Eukaryota</taxon>
        <taxon>Metazoa</taxon>
        <taxon>Ecdysozoa</taxon>
        <taxon>Arthropoda</taxon>
        <taxon>Crustacea</taxon>
        <taxon>Multicrustacea</taxon>
        <taxon>Malacostraca</taxon>
        <taxon>Eumalacostraca</taxon>
        <taxon>Eucarida</taxon>
        <taxon>Decapoda</taxon>
        <taxon>Pleocyemata</taxon>
        <taxon>Astacidea</taxon>
        <taxon>Nephropoidea</taxon>
        <taxon>Nephropidae</taxon>
        <taxon>Homarus</taxon>
    </lineage>
</organism>
<evidence type="ECO:0000313" key="2">
    <source>
        <dbReference type="Proteomes" id="UP000747542"/>
    </source>
</evidence>
<protein>
    <submittedName>
        <fullName evidence="1">Uncharacterized protein</fullName>
    </submittedName>
</protein>
<gene>
    <name evidence="1" type="ORF">Hamer_G023325</name>
</gene>
<evidence type="ECO:0000313" key="1">
    <source>
        <dbReference type="EMBL" id="KAG7161978.1"/>
    </source>
</evidence>
<reference evidence="1" key="1">
    <citation type="journal article" date="2021" name="Sci. Adv.">
        <title>The American lobster genome reveals insights on longevity, neural, and immune adaptations.</title>
        <authorList>
            <person name="Polinski J.M."/>
            <person name="Zimin A.V."/>
            <person name="Clark K.F."/>
            <person name="Kohn A.B."/>
            <person name="Sadowski N."/>
            <person name="Timp W."/>
            <person name="Ptitsyn A."/>
            <person name="Khanna P."/>
            <person name="Romanova D.Y."/>
            <person name="Williams P."/>
            <person name="Greenwood S.J."/>
            <person name="Moroz L.L."/>
            <person name="Walt D.R."/>
            <person name="Bodnar A.G."/>
        </authorList>
    </citation>
    <scope>NUCLEOTIDE SEQUENCE</scope>
    <source>
        <strain evidence="1">GMGI-L3</strain>
    </source>
</reference>
<dbReference type="AlphaFoldDB" id="A0A8J5MSB0"/>
<sequence length="63" mass="7328">MWRAHQEGQEGGEIFLKGDISWAATRNTNLVQEVQQEMARLRTLQSSPLLSRVHSLRDEYLDM</sequence>
<dbReference type="EMBL" id="JAHLQT010028469">
    <property type="protein sequence ID" value="KAG7161978.1"/>
    <property type="molecule type" value="Genomic_DNA"/>
</dbReference>
<dbReference type="Proteomes" id="UP000747542">
    <property type="component" value="Unassembled WGS sequence"/>
</dbReference>